<comment type="catalytic activity">
    <reaction evidence="6">
        <text>Endonucleolytic cleavage of RNA, removing 5'-extranucleotides from tRNA precursor.</text>
        <dbReference type="EC" id="3.1.26.5"/>
    </reaction>
</comment>
<dbReference type="NCBIfam" id="TIGR00188">
    <property type="entry name" value="rnpA"/>
    <property type="match status" value="1"/>
</dbReference>
<comment type="function">
    <text evidence="6">RNaseP catalyzes the removal of the 5'-leader sequence from pre-tRNA to produce the mature 5'-terminus. It can also cleave other RNA substrates such as 4.5S RNA. The protein component plays an auxiliary but essential role in vivo by binding to the 5'-leader sequence and broadening the substrate specificity of the ribozyme.</text>
</comment>
<evidence type="ECO:0000256" key="1">
    <source>
        <dbReference type="ARBA" id="ARBA00022694"/>
    </source>
</evidence>
<accession>A0A3D8J9E6</accession>
<dbReference type="PANTHER" id="PTHR33992">
    <property type="entry name" value="RIBONUCLEASE P PROTEIN COMPONENT"/>
    <property type="match status" value="1"/>
</dbReference>
<keyword evidence="2 6" id="KW-0540">Nuclease</keyword>
<keyword evidence="5 6" id="KW-0694">RNA-binding</keyword>
<dbReference type="InterPro" id="IPR000100">
    <property type="entry name" value="RNase_P"/>
</dbReference>
<dbReference type="GO" id="GO:0000049">
    <property type="term" value="F:tRNA binding"/>
    <property type="evidence" value="ECO:0007669"/>
    <property type="project" value="UniProtKB-UniRule"/>
</dbReference>
<keyword evidence="1 6" id="KW-0819">tRNA processing</keyword>
<name>A0A3D8J9E6_9HELI</name>
<dbReference type="EMBL" id="NXLX01000008">
    <property type="protein sequence ID" value="RDU73900.1"/>
    <property type="molecule type" value="Genomic_DNA"/>
</dbReference>
<evidence type="ECO:0000256" key="2">
    <source>
        <dbReference type="ARBA" id="ARBA00022722"/>
    </source>
</evidence>
<sequence length="110" mass="12979">MPFETLKTKQDFDFVYKNAKRVYARCFVLYLLRRQDTNFFLGLSVSKKVGNACQRNLIKRRFRSLCALHISELTGISLIVVPKQGILDLAYQEMQQEFLKGLRFFGKHKR</sequence>
<evidence type="ECO:0000256" key="6">
    <source>
        <dbReference type="HAMAP-Rule" id="MF_00227"/>
    </source>
</evidence>
<dbReference type="PANTHER" id="PTHR33992:SF1">
    <property type="entry name" value="RIBONUCLEASE P PROTEIN COMPONENT"/>
    <property type="match status" value="1"/>
</dbReference>
<dbReference type="HAMAP" id="MF_00227">
    <property type="entry name" value="RNase_P"/>
    <property type="match status" value="1"/>
</dbReference>
<keyword evidence="4 6" id="KW-0378">Hydrolase</keyword>
<dbReference type="InterPro" id="IPR020568">
    <property type="entry name" value="Ribosomal_Su5_D2-typ_SF"/>
</dbReference>
<dbReference type="GO" id="GO:0004526">
    <property type="term" value="F:ribonuclease P activity"/>
    <property type="evidence" value="ECO:0007669"/>
    <property type="project" value="UniProtKB-UniRule"/>
</dbReference>
<dbReference type="SUPFAM" id="SSF54211">
    <property type="entry name" value="Ribosomal protein S5 domain 2-like"/>
    <property type="match status" value="1"/>
</dbReference>
<evidence type="ECO:0000313" key="9">
    <source>
        <dbReference type="Proteomes" id="UP000256695"/>
    </source>
</evidence>
<dbReference type="AlphaFoldDB" id="A0A3D8J9E6"/>
<evidence type="ECO:0000313" key="8">
    <source>
        <dbReference type="EMBL" id="RDU73900.1"/>
    </source>
</evidence>
<evidence type="ECO:0000256" key="5">
    <source>
        <dbReference type="ARBA" id="ARBA00022884"/>
    </source>
</evidence>
<gene>
    <name evidence="6 8" type="primary">rnpA</name>
    <name evidence="8" type="ORF">CQA57_04340</name>
</gene>
<comment type="similarity">
    <text evidence="6">Belongs to the RnpA family.</text>
</comment>
<dbReference type="GO" id="GO:0030677">
    <property type="term" value="C:ribonuclease P complex"/>
    <property type="evidence" value="ECO:0007669"/>
    <property type="project" value="TreeGrafter"/>
</dbReference>
<dbReference type="GO" id="GO:0001682">
    <property type="term" value="P:tRNA 5'-leader removal"/>
    <property type="evidence" value="ECO:0007669"/>
    <property type="project" value="UniProtKB-UniRule"/>
</dbReference>
<evidence type="ECO:0000256" key="3">
    <source>
        <dbReference type="ARBA" id="ARBA00022759"/>
    </source>
</evidence>
<reference evidence="8 9" key="1">
    <citation type="submission" date="2018-04" db="EMBL/GenBank/DDBJ databases">
        <title>Novel Campyloabacter and Helicobacter Species and Strains.</title>
        <authorList>
            <person name="Mannion A.J."/>
            <person name="Shen Z."/>
            <person name="Fox J.G."/>
        </authorList>
    </citation>
    <scope>NUCLEOTIDE SEQUENCE [LARGE SCALE GENOMIC DNA]</scope>
    <source>
        <strain evidence="8 9">MIT 04-9362</strain>
    </source>
</reference>
<organism evidence="8 9">
    <name type="scientific">Helicobacter anseris</name>
    <dbReference type="NCBI Taxonomy" id="375926"/>
    <lineage>
        <taxon>Bacteria</taxon>
        <taxon>Pseudomonadati</taxon>
        <taxon>Campylobacterota</taxon>
        <taxon>Epsilonproteobacteria</taxon>
        <taxon>Campylobacterales</taxon>
        <taxon>Helicobacteraceae</taxon>
        <taxon>Helicobacter</taxon>
    </lineage>
</organism>
<keyword evidence="9" id="KW-1185">Reference proteome</keyword>
<protein>
    <recommendedName>
        <fullName evidence="6 7">Ribonuclease P protein component</fullName>
        <shortName evidence="6">RNase P protein</shortName>
        <shortName evidence="6">RNaseP protein</shortName>
        <ecNumber evidence="6 7">3.1.26.5</ecNumber>
    </recommendedName>
    <alternativeName>
        <fullName evidence="6">Protein C5</fullName>
    </alternativeName>
</protein>
<dbReference type="EC" id="3.1.26.5" evidence="6 7"/>
<evidence type="ECO:0000256" key="4">
    <source>
        <dbReference type="ARBA" id="ARBA00022801"/>
    </source>
</evidence>
<comment type="subunit">
    <text evidence="6">Consists of a catalytic RNA component (M1 or rnpB) and a protein subunit.</text>
</comment>
<dbReference type="RefSeq" id="WP_115579008.1">
    <property type="nucleotide sequence ID" value="NZ_NXLX01000008.1"/>
</dbReference>
<dbReference type="Proteomes" id="UP000256695">
    <property type="component" value="Unassembled WGS sequence"/>
</dbReference>
<comment type="caution">
    <text evidence="8">The sequence shown here is derived from an EMBL/GenBank/DDBJ whole genome shotgun (WGS) entry which is preliminary data.</text>
</comment>
<dbReference type="Gene3D" id="3.30.230.10">
    <property type="match status" value="1"/>
</dbReference>
<dbReference type="InterPro" id="IPR014721">
    <property type="entry name" value="Ribsml_uS5_D2-typ_fold_subgr"/>
</dbReference>
<dbReference type="Pfam" id="PF00825">
    <property type="entry name" value="Ribonuclease_P"/>
    <property type="match status" value="1"/>
</dbReference>
<keyword evidence="3 6" id="KW-0255">Endonuclease</keyword>
<dbReference type="OrthoDB" id="9810867at2"/>
<evidence type="ECO:0000256" key="7">
    <source>
        <dbReference type="NCBIfam" id="TIGR00188"/>
    </source>
</evidence>
<proteinExistence type="inferred from homology"/>
<dbReference type="GO" id="GO:0042781">
    <property type="term" value="F:3'-tRNA processing endoribonuclease activity"/>
    <property type="evidence" value="ECO:0007669"/>
    <property type="project" value="TreeGrafter"/>
</dbReference>